<organism evidence="1 2">
    <name type="scientific">Planktothrix mougeotii LEGE 06226</name>
    <dbReference type="NCBI Taxonomy" id="1828728"/>
    <lineage>
        <taxon>Bacteria</taxon>
        <taxon>Bacillati</taxon>
        <taxon>Cyanobacteriota</taxon>
        <taxon>Cyanophyceae</taxon>
        <taxon>Oscillatoriophycideae</taxon>
        <taxon>Oscillatoriales</taxon>
        <taxon>Microcoleaceae</taxon>
        <taxon>Planktothrix</taxon>
    </lineage>
</organism>
<comment type="caution">
    <text evidence="1">The sequence shown here is derived from an EMBL/GenBank/DDBJ whole genome shotgun (WGS) entry which is preliminary data.</text>
</comment>
<reference evidence="1 2" key="1">
    <citation type="submission" date="2020-10" db="EMBL/GenBank/DDBJ databases">
        <authorList>
            <person name="Castelo-Branco R."/>
            <person name="Eusebio N."/>
            <person name="Adriana R."/>
            <person name="Vieira A."/>
            <person name="Brugerolle De Fraissinette N."/>
            <person name="Rezende De Castro R."/>
            <person name="Schneider M.P."/>
            <person name="Vasconcelos V."/>
            <person name="Leao P.N."/>
        </authorList>
    </citation>
    <scope>NUCLEOTIDE SEQUENCE [LARGE SCALE GENOMIC DNA]</scope>
    <source>
        <strain evidence="1 2">LEGE 06226</strain>
    </source>
</reference>
<accession>A0ABR9UGR6</accession>
<protein>
    <submittedName>
        <fullName evidence="1">Uncharacterized protein</fullName>
    </submittedName>
</protein>
<dbReference type="Proteomes" id="UP000640725">
    <property type="component" value="Unassembled WGS sequence"/>
</dbReference>
<dbReference type="EMBL" id="JADEWU010000063">
    <property type="protein sequence ID" value="MBE9145633.1"/>
    <property type="molecule type" value="Genomic_DNA"/>
</dbReference>
<name>A0ABR9UGR6_9CYAN</name>
<evidence type="ECO:0000313" key="1">
    <source>
        <dbReference type="EMBL" id="MBE9145633.1"/>
    </source>
</evidence>
<sequence length="58" mass="6634">MSILTKIKAYWNGGGLACQKLNHFYPPQTGEAVEKLLVKLHPRVKTSRFTFSREVLDD</sequence>
<proteinExistence type="predicted"/>
<dbReference type="RefSeq" id="WP_193871054.1">
    <property type="nucleotide sequence ID" value="NZ_JADEWU010000063.1"/>
</dbReference>
<keyword evidence="2" id="KW-1185">Reference proteome</keyword>
<evidence type="ECO:0000313" key="2">
    <source>
        <dbReference type="Proteomes" id="UP000640725"/>
    </source>
</evidence>
<gene>
    <name evidence="1" type="ORF">IQ236_20795</name>
</gene>